<name>K7SKC5_9GAMM</name>
<feature type="compositionally biased region" description="Low complexity" evidence="7">
    <location>
        <begin position="284"/>
        <end position="293"/>
    </location>
</feature>
<dbReference type="KEGG" id="sod:Sant_2713"/>
<dbReference type="EMBL" id="JX444571">
    <property type="protein sequence ID" value="AFW03759.1"/>
    <property type="molecule type" value="Genomic_DNA"/>
</dbReference>
<feature type="transmembrane region" description="Helical" evidence="8">
    <location>
        <begin position="253"/>
        <end position="271"/>
    </location>
</feature>
<dbReference type="SUPFAM" id="SSF103481">
    <property type="entry name" value="Multidrug resistance efflux transporter EmrE"/>
    <property type="match status" value="2"/>
</dbReference>
<feature type="transmembrane region" description="Helical" evidence="8">
    <location>
        <begin position="28"/>
        <end position="47"/>
    </location>
</feature>
<keyword evidence="12" id="KW-1185">Reference proteome</keyword>
<evidence type="ECO:0000256" key="7">
    <source>
        <dbReference type="SAM" id="MobiDB-lite"/>
    </source>
</evidence>
<reference evidence="10" key="3">
    <citation type="journal article" date="2015" name="Int. J. Syst. Evol. Microbiol.">
        <title>Phenotypic characterization of Sodalis praecaptivus sp. nov., a close non-insect-associated member of the Sodalis-allied lineage of insect endosymbionts.</title>
        <authorList>
            <person name="Chari A."/>
            <person name="Oakeson K.F."/>
            <person name="Enomoto S."/>
            <person name="Jackson D.G."/>
            <person name="Fisher M.A."/>
            <person name="Dale C."/>
        </authorList>
    </citation>
    <scope>NUCLEOTIDE SEQUENCE</scope>
    <source>
        <strain evidence="10">HS</strain>
    </source>
</reference>
<feature type="transmembrane region" description="Helical" evidence="8">
    <location>
        <begin position="59"/>
        <end position="79"/>
    </location>
</feature>
<keyword evidence="4 8" id="KW-0812">Transmembrane</keyword>
<evidence type="ECO:0000313" key="12">
    <source>
        <dbReference type="Proteomes" id="UP000019028"/>
    </source>
</evidence>
<sequence>MPILLALLAPILWGSTYATVGLFLQEQSPVWVAVWRALPAGILLLMIHPTKPPLPAKKMLALSFCNIAAFFLLLFIAAYRLPGSIAGTLSATMPLQVMLLRWLQEGKRPSWWMALLSLAGIAGVALLFNPSSSPDPVGVAAALAATLLIAQSTLWMSRWQYRDALALTAWQLLLGGMMLLPVALTLTGPPALPRPHAWPGLIWLVLANSALAYWCWVWALNRFGPAVMSIVSLLNPLSAVLLGVMLLPERLSWPQWLGIALILLAVLLMKIPTAPRRPVRAKAVRGVPPAAAADRPEGSSKQR</sequence>
<dbReference type="HOGENOM" id="CLU_033863_2_2_6"/>
<dbReference type="GO" id="GO:0016020">
    <property type="term" value="C:membrane"/>
    <property type="evidence" value="ECO:0007669"/>
    <property type="project" value="UniProtKB-SubCell"/>
</dbReference>
<evidence type="ECO:0000256" key="4">
    <source>
        <dbReference type="ARBA" id="ARBA00022692"/>
    </source>
</evidence>
<dbReference type="OrthoDB" id="5430053at2"/>
<evidence type="ECO:0000256" key="5">
    <source>
        <dbReference type="ARBA" id="ARBA00022989"/>
    </source>
</evidence>
<evidence type="ECO:0000256" key="3">
    <source>
        <dbReference type="ARBA" id="ARBA00022475"/>
    </source>
</evidence>
<evidence type="ECO:0000259" key="9">
    <source>
        <dbReference type="Pfam" id="PF00892"/>
    </source>
</evidence>
<feature type="transmembrane region" description="Helical" evidence="8">
    <location>
        <begin position="85"/>
        <end position="103"/>
    </location>
</feature>
<evidence type="ECO:0000256" key="2">
    <source>
        <dbReference type="ARBA" id="ARBA00007362"/>
    </source>
</evidence>
<feature type="region of interest" description="Disordered" evidence="7">
    <location>
        <begin position="282"/>
        <end position="303"/>
    </location>
</feature>
<dbReference type="AlphaFoldDB" id="K7SKC5"/>
<dbReference type="InterPro" id="IPR037185">
    <property type="entry name" value="EmrE-like"/>
</dbReference>
<feature type="transmembrane region" description="Helical" evidence="8">
    <location>
        <begin position="226"/>
        <end position="247"/>
    </location>
</feature>
<comment type="subcellular location">
    <subcellularLocation>
        <location evidence="1">Cell membrane</location>
        <topology evidence="1">Multi-pass membrane protein</topology>
    </subcellularLocation>
</comment>
<keyword evidence="6 8" id="KW-0472">Membrane</keyword>
<dbReference type="EMBL" id="CP006569">
    <property type="protein sequence ID" value="AHF77741.1"/>
    <property type="molecule type" value="Genomic_DNA"/>
</dbReference>
<reference evidence="11 12" key="2">
    <citation type="journal article" date="2014" name="Genome Biol. Evol.">
        <title>Genome degeneration and adaptation in a nascent stage of symbiosis.</title>
        <authorList>
            <person name="Oakeson K.F."/>
            <person name="Gil R."/>
            <person name="Clayton A.L."/>
            <person name="Dunn D.M."/>
            <person name="von Niederhausern A.C."/>
            <person name="Hamil C."/>
            <person name="Aoyagi A."/>
            <person name="Duval B."/>
            <person name="Baca A."/>
            <person name="Silva F.J."/>
            <person name="Vallier A."/>
            <person name="Jackson D.G."/>
            <person name="Latorre A."/>
            <person name="Weiss R.B."/>
            <person name="Heddi A."/>
            <person name="Moya A."/>
            <person name="Dale C."/>
        </authorList>
    </citation>
    <scope>NUCLEOTIDE SEQUENCE [LARGE SCALE GENOMIC DNA]</scope>
    <source>
        <strain evidence="11 12">HS1</strain>
    </source>
</reference>
<dbReference type="Proteomes" id="UP000019028">
    <property type="component" value="Chromosome"/>
</dbReference>
<evidence type="ECO:0000256" key="1">
    <source>
        <dbReference type="ARBA" id="ARBA00004651"/>
    </source>
</evidence>
<comment type="similarity">
    <text evidence="2">Belongs to the EamA transporter family.</text>
</comment>
<dbReference type="RefSeq" id="WP_025422885.1">
    <property type="nucleotide sequence ID" value="NZ_CP006569.1"/>
</dbReference>
<dbReference type="PATRIC" id="fig|1239307.3.peg.3025"/>
<evidence type="ECO:0000313" key="11">
    <source>
        <dbReference type="EMBL" id="AHF77741.1"/>
    </source>
</evidence>
<feature type="transmembrane region" description="Helical" evidence="8">
    <location>
        <begin position="164"/>
        <end position="184"/>
    </location>
</feature>
<feature type="compositionally biased region" description="Basic and acidic residues" evidence="7">
    <location>
        <begin position="294"/>
        <end position="303"/>
    </location>
</feature>
<gene>
    <name evidence="11" type="ORF">Sant_2713</name>
</gene>
<accession>K7SKC5</accession>
<dbReference type="PANTHER" id="PTHR32322:SF2">
    <property type="entry name" value="EAMA DOMAIN-CONTAINING PROTEIN"/>
    <property type="match status" value="1"/>
</dbReference>
<reference evidence="10" key="1">
    <citation type="submission" date="2012-07" db="EMBL/GenBank/DDBJ databases">
        <title>A Novel Human-Wound Derived Bacterium Provides Insights into the Evolutionary Origins of Mutualistic Insect-Bacterial Symbioses.</title>
        <authorList>
            <person name="Clayton A.L."/>
            <person name="Oakeson K.F."/>
            <person name="Gutin M."/>
            <person name="Pontes A."/>
            <person name="Dunn D.M."/>
            <person name="von Niederhausern A.C."/>
            <person name="Weiss R.B."/>
            <person name="Fisher M."/>
            <person name="Dale C."/>
        </authorList>
    </citation>
    <scope>NUCLEOTIDE SEQUENCE</scope>
    <source>
        <strain evidence="10">HS</strain>
    </source>
</reference>
<dbReference type="InterPro" id="IPR050638">
    <property type="entry name" value="AA-Vitamin_Transporters"/>
</dbReference>
<feature type="domain" description="EamA" evidence="9">
    <location>
        <begin position="138"/>
        <end position="269"/>
    </location>
</feature>
<keyword evidence="5 8" id="KW-1133">Transmembrane helix</keyword>
<feature type="transmembrane region" description="Helical" evidence="8">
    <location>
        <begin position="110"/>
        <end position="131"/>
    </location>
</feature>
<evidence type="ECO:0000256" key="8">
    <source>
        <dbReference type="SAM" id="Phobius"/>
    </source>
</evidence>
<proteinExistence type="inferred from homology"/>
<evidence type="ECO:0000256" key="6">
    <source>
        <dbReference type="ARBA" id="ARBA00023136"/>
    </source>
</evidence>
<dbReference type="Pfam" id="PF00892">
    <property type="entry name" value="EamA"/>
    <property type="match status" value="2"/>
</dbReference>
<evidence type="ECO:0000313" key="10">
    <source>
        <dbReference type="EMBL" id="AFW03759.1"/>
    </source>
</evidence>
<dbReference type="PANTHER" id="PTHR32322">
    <property type="entry name" value="INNER MEMBRANE TRANSPORTER"/>
    <property type="match status" value="1"/>
</dbReference>
<feature type="transmembrane region" description="Helical" evidence="8">
    <location>
        <begin position="137"/>
        <end position="157"/>
    </location>
</feature>
<dbReference type="InterPro" id="IPR000620">
    <property type="entry name" value="EamA_dom"/>
</dbReference>
<organism evidence="10">
    <name type="scientific">Sodalis praecaptivus</name>
    <dbReference type="NCBI Taxonomy" id="1239307"/>
    <lineage>
        <taxon>Bacteria</taxon>
        <taxon>Pseudomonadati</taxon>
        <taxon>Pseudomonadota</taxon>
        <taxon>Gammaproteobacteria</taxon>
        <taxon>Enterobacterales</taxon>
        <taxon>Bruguierivoracaceae</taxon>
        <taxon>Sodalis</taxon>
    </lineage>
</organism>
<keyword evidence="3" id="KW-1003">Cell membrane</keyword>
<feature type="transmembrane region" description="Helical" evidence="8">
    <location>
        <begin position="196"/>
        <end position="219"/>
    </location>
</feature>
<protein>
    <submittedName>
        <fullName evidence="10">Integral membrane protein</fullName>
    </submittedName>
</protein>
<feature type="domain" description="EamA" evidence="9">
    <location>
        <begin position="3"/>
        <end position="128"/>
    </location>
</feature>
<dbReference type="Gene3D" id="1.10.3730.20">
    <property type="match status" value="1"/>
</dbReference>